<evidence type="ECO:0000256" key="4">
    <source>
        <dbReference type="ARBA" id="ARBA00022679"/>
    </source>
</evidence>
<gene>
    <name evidence="7" type="ORF">BKA19_1113</name>
</gene>
<keyword evidence="5" id="KW-0472">Membrane</keyword>
<organism evidence="7 8">
    <name type="scientific">Blastococcus saxobsidens</name>
    <dbReference type="NCBI Taxonomy" id="138336"/>
    <lineage>
        <taxon>Bacteria</taxon>
        <taxon>Bacillati</taxon>
        <taxon>Actinomycetota</taxon>
        <taxon>Actinomycetes</taxon>
        <taxon>Geodermatophilales</taxon>
        <taxon>Geodermatophilaceae</taxon>
        <taxon>Blastococcus</taxon>
    </lineage>
</organism>
<evidence type="ECO:0000313" key="8">
    <source>
        <dbReference type="Proteomes" id="UP000292507"/>
    </source>
</evidence>
<dbReference type="CDD" id="cd07984">
    <property type="entry name" value="LPLAT_LABLAT-like"/>
    <property type="match status" value="1"/>
</dbReference>
<dbReference type="RefSeq" id="WP_104528098.1">
    <property type="nucleotide sequence ID" value="NZ_POQT01000010.1"/>
</dbReference>
<keyword evidence="6" id="KW-0012">Acyltransferase</keyword>
<dbReference type="NCBIfam" id="NF005919">
    <property type="entry name" value="PRK07920.1"/>
    <property type="match status" value="1"/>
</dbReference>
<comment type="caution">
    <text evidence="7">The sequence shown here is derived from an EMBL/GenBank/DDBJ whole genome shotgun (WGS) entry which is preliminary data.</text>
</comment>
<dbReference type="GO" id="GO:0016746">
    <property type="term" value="F:acyltransferase activity"/>
    <property type="evidence" value="ECO:0007669"/>
    <property type="project" value="UniProtKB-KW"/>
</dbReference>
<dbReference type="PANTHER" id="PTHR30606">
    <property type="entry name" value="LIPID A BIOSYNTHESIS LAUROYL ACYLTRANSFERASE"/>
    <property type="match status" value="1"/>
</dbReference>
<name>A0A4Q7Y4C4_9ACTN</name>
<evidence type="ECO:0000256" key="2">
    <source>
        <dbReference type="ARBA" id="ARBA00022475"/>
    </source>
</evidence>
<keyword evidence="2" id="KW-1003">Cell membrane</keyword>
<keyword evidence="3" id="KW-0997">Cell inner membrane</keyword>
<reference evidence="7 8" key="1">
    <citation type="submission" date="2019-02" db="EMBL/GenBank/DDBJ databases">
        <title>Sequencing the genomes of 1000 actinobacteria strains.</title>
        <authorList>
            <person name="Klenk H.-P."/>
        </authorList>
    </citation>
    <scope>NUCLEOTIDE SEQUENCE [LARGE SCALE GENOMIC DNA]</scope>
    <source>
        <strain evidence="7 8">DSM 44509</strain>
    </source>
</reference>
<dbReference type="GO" id="GO:0009247">
    <property type="term" value="P:glycolipid biosynthetic process"/>
    <property type="evidence" value="ECO:0007669"/>
    <property type="project" value="UniProtKB-ARBA"/>
</dbReference>
<accession>A0A4Q7Y4C4</accession>
<comment type="subcellular location">
    <subcellularLocation>
        <location evidence="1">Cell inner membrane</location>
    </subcellularLocation>
</comment>
<evidence type="ECO:0000256" key="6">
    <source>
        <dbReference type="ARBA" id="ARBA00023315"/>
    </source>
</evidence>
<keyword evidence="8" id="KW-1185">Reference proteome</keyword>
<dbReference type="GO" id="GO:0005886">
    <property type="term" value="C:plasma membrane"/>
    <property type="evidence" value="ECO:0007669"/>
    <property type="project" value="UniProtKB-SubCell"/>
</dbReference>
<sequence>MSGARERVLARLTDSGYAAGWRAVRMLPEPVARGLFDRAGEWAAGRDGAGVRRLRANLRVVTGGALSEPELDELTRRAMRSYARYWQEAFRLPTLGTRRILAGTTVDGVEHLRKARDEGRGVIIALPHSGNWDAAGVWFVDWLDGPFMTVAERLRPESLYRRFLDYRESLGFRVVPLTGGPRPSAEVLREWLAAGGSACLLVDRNLGAGGVPVRFFDRPATMPGGAAALAAETGAALHPVVSRFDGPGWRHRVYPEVPVADASRTAVAAAMQQVADAFTAGIAQAPEDWHMLGRVWPDVGADAPRSPQREPA</sequence>
<evidence type="ECO:0000313" key="7">
    <source>
        <dbReference type="EMBL" id="RZU31448.1"/>
    </source>
</evidence>
<proteinExistence type="predicted"/>
<evidence type="ECO:0000256" key="5">
    <source>
        <dbReference type="ARBA" id="ARBA00023136"/>
    </source>
</evidence>
<dbReference type="OrthoDB" id="9803456at2"/>
<protein>
    <submittedName>
        <fullName evidence="7">KDO2-lipid IV(A) lauroyltransferase</fullName>
    </submittedName>
</protein>
<dbReference type="InterPro" id="IPR004960">
    <property type="entry name" value="LipA_acyltrans"/>
</dbReference>
<dbReference type="Proteomes" id="UP000292507">
    <property type="component" value="Unassembled WGS sequence"/>
</dbReference>
<dbReference type="PANTHER" id="PTHR30606:SF10">
    <property type="entry name" value="PHOSPHATIDYLINOSITOL MANNOSIDE ACYLTRANSFERASE"/>
    <property type="match status" value="1"/>
</dbReference>
<dbReference type="Pfam" id="PF03279">
    <property type="entry name" value="Lip_A_acyltrans"/>
    <property type="match status" value="1"/>
</dbReference>
<dbReference type="AlphaFoldDB" id="A0A4Q7Y4C4"/>
<dbReference type="EMBL" id="SHKV01000001">
    <property type="protein sequence ID" value="RZU31448.1"/>
    <property type="molecule type" value="Genomic_DNA"/>
</dbReference>
<evidence type="ECO:0000256" key="3">
    <source>
        <dbReference type="ARBA" id="ARBA00022519"/>
    </source>
</evidence>
<evidence type="ECO:0000256" key="1">
    <source>
        <dbReference type="ARBA" id="ARBA00004533"/>
    </source>
</evidence>
<keyword evidence="4 7" id="KW-0808">Transferase</keyword>